<dbReference type="EMBL" id="CAJVPT010007946">
    <property type="protein sequence ID" value="CAG8546695.1"/>
    <property type="molecule type" value="Genomic_DNA"/>
</dbReference>
<protein>
    <submittedName>
        <fullName evidence="1">15239_t:CDS:1</fullName>
    </submittedName>
</protein>
<gene>
    <name evidence="1" type="ORF">ACOLOM_LOCUS4688</name>
</gene>
<evidence type="ECO:0000313" key="2">
    <source>
        <dbReference type="Proteomes" id="UP000789525"/>
    </source>
</evidence>
<evidence type="ECO:0000313" key="1">
    <source>
        <dbReference type="EMBL" id="CAG8546695.1"/>
    </source>
</evidence>
<name>A0ACA9LXJ7_9GLOM</name>
<proteinExistence type="predicted"/>
<reference evidence="1" key="1">
    <citation type="submission" date="2021-06" db="EMBL/GenBank/DDBJ databases">
        <authorList>
            <person name="Kallberg Y."/>
            <person name="Tangrot J."/>
            <person name="Rosling A."/>
        </authorList>
    </citation>
    <scope>NUCLEOTIDE SEQUENCE</scope>
    <source>
        <strain evidence="1">CL356</strain>
    </source>
</reference>
<organism evidence="1 2">
    <name type="scientific">Acaulospora colombiana</name>
    <dbReference type="NCBI Taxonomy" id="27376"/>
    <lineage>
        <taxon>Eukaryota</taxon>
        <taxon>Fungi</taxon>
        <taxon>Fungi incertae sedis</taxon>
        <taxon>Mucoromycota</taxon>
        <taxon>Glomeromycotina</taxon>
        <taxon>Glomeromycetes</taxon>
        <taxon>Diversisporales</taxon>
        <taxon>Acaulosporaceae</taxon>
        <taxon>Acaulospora</taxon>
    </lineage>
</organism>
<dbReference type="Proteomes" id="UP000789525">
    <property type="component" value="Unassembled WGS sequence"/>
</dbReference>
<comment type="caution">
    <text evidence="1">The sequence shown here is derived from an EMBL/GenBank/DDBJ whole genome shotgun (WGS) entry which is preliminary data.</text>
</comment>
<keyword evidence="2" id="KW-1185">Reference proteome</keyword>
<accession>A0ACA9LXJ7</accession>
<sequence length="496" mass="56349">MAAFAVILTIALHGSSALKVFLIIVINYTIAKRLAGSTLGNLIIWIVNLVILFANEIYDGYNYSSIHSAFAFLSSVPLNVRQRASHSHPQIMYNFVNYLAYTLYSPLYIAGPIMTFNDFIWQMRRPINIDRKSVLGYALRFVVCLLTMELILHYMYVVAIKDTKSWYGATPMELSRYIYVPLGGSANVILATLVSFTFVALWHDLKLRLLAWGWLVTLFVIPELVLSKASPGHWGRWECTYAHGRKFSWVCNRLRRDKISGDTTSRNLECTCEAGLLQRHSYLYLSLWLPLNNHYFRMWIFDWFWDILAQLGERLNGVISYLLLTGVCFCPTKVWRTRMPKSSSLGLTMLEKPFVHRLFSRANSVLTAVLGSDAAPHAEERPTGHRLKSWLLARLNLLPTTWEDTNRVIHAIVFMVDTADVERLPESKAELDALLSIEELSKVPFVIFGNKIDAPGAVSEDQLRHALGVFQTTGKVNANPFSETNSANIRCVSVDI</sequence>